<dbReference type="InterPro" id="IPR012313">
    <property type="entry name" value="Znf_FCS"/>
</dbReference>
<gene>
    <name evidence="11" type="primary">PHC3</name>
</gene>
<name>A0A3P8PHQ7_ASTCA</name>
<dbReference type="Bgee" id="ENSACLG00000011310">
    <property type="expression patterns" value="Expressed in ovary and 3 other cell types or tissues"/>
</dbReference>
<feature type="compositionally biased region" description="Polar residues" evidence="8">
    <location>
        <begin position="485"/>
        <end position="512"/>
    </location>
</feature>
<comment type="subcellular location">
    <subcellularLocation>
        <location evidence="1">Nucleus</location>
    </subcellularLocation>
</comment>
<evidence type="ECO:0000259" key="9">
    <source>
        <dbReference type="PROSITE" id="PS50105"/>
    </source>
</evidence>
<dbReference type="OMA" id="DRHAVQX"/>
<dbReference type="PROSITE" id="PS50105">
    <property type="entry name" value="SAM_DOMAIN"/>
    <property type="match status" value="1"/>
</dbReference>
<feature type="compositionally biased region" description="Basic and acidic residues" evidence="8">
    <location>
        <begin position="1"/>
        <end position="12"/>
    </location>
</feature>
<dbReference type="Pfam" id="PF21319">
    <property type="entry name" value="zf-FCS_1"/>
    <property type="match status" value="1"/>
</dbReference>
<dbReference type="GO" id="GO:0035102">
    <property type="term" value="C:PRC1 complex"/>
    <property type="evidence" value="ECO:0007669"/>
    <property type="project" value="TreeGrafter"/>
</dbReference>
<sequence length="870" mass="92895">MDRRSPGDRQADTSKTVTTASSSSVVTMATPSSSTQPPSTSLSIIPPDRQAVQVIQHAMNRPQSMAAQYLHQMYAAQQQHFMLQTAALQQHQHPAHLQSLAAIQQASVCQRSPSSSTGSLVQAAGVSQNSITLPASPVTARLIGRTQTSTASAATISQQAMLLGNRPASCNQAQMYLRTQMNLALRTHLPGALATAHSVILKPSTESQALPAATSLSKNPVCGLKSTQLTDGSTETAPSDATSLVSGPQIITPAYPPVQTHTLVKQQLSCPVGQQVAHHQLIVQQATGGAPSSRQLQPIALRVAPRDTHSNPLPLSVKRLTASSTHSQLRNEPPALSSSSSPLVTSMLASSPQTSVPAAAVQPQPPPLVAAPQRRTSFPQSQQPPPPPPPLILPRLPQNPPASLHRVSLHSVRALAVQSGQVLLTERELPVAEALVQMPYQNLPPPQTVAVDLKVHPVKHNETAPLGQKCNVNSLSSEERKDPPSSEQDGTATPPNQNGSAVTGSSSITPSHWRSPPVEESSQLTTTDNSGNSGTNNPPPPPPSPLPPPLLPASAKVPSQPPSAPASLPGSPKRSTHVLTHLVEGFVIKEGLEPFPVGRSSLLSEQQASLPEPQDVPTNGDAADDSPLDADQSDSSDSEMENDGPTGEVAELGESVPDVLQCEYCGSSGYARTFLRSKRFCSMSCVRRFSVSCTKRIAVLHAGRMAHRPLGRRGRPPSRVNGASREHFVMQAHRSFGSKETQQSSPREEDEHHEEEEEEEEEPPVPMTTRLRKQAERAQERVREQRTVETIIVSDAEDDVGCPSQWNVEQVFSYISTLPGGADVAEEFRSQEIDGQALLLLTEDHLVSTMNLKLGPALKLCAHINSLKDA</sequence>
<dbReference type="Pfam" id="PF00536">
    <property type="entry name" value="SAM_1"/>
    <property type="match status" value="1"/>
</dbReference>
<protein>
    <recommendedName>
        <fullName evidence="13">Polyhomeotic-like protein 3</fullName>
    </recommendedName>
</protein>
<keyword evidence="5" id="KW-0238">DNA-binding</keyword>
<dbReference type="PANTHER" id="PTHR12247">
    <property type="entry name" value="POLYCOMB GROUP PROTEIN"/>
    <property type="match status" value="1"/>
</dbReference>
<keyword evidence="12" id="KW-1185">Reference proteome</keyword>
<proteinExistence type="predicted"/>
<feature type="compositionally biased region" description="Acidic residues" evidence="8">
    <location>
        <begin position="622"/>
        <end position="642"/>
    </location>
</feature>
<dbReference type="PROSITE" id="PS51024">
    <property type="entry name" value="ZF_FCS"/>
    <property type="match status" value="1"/>
</dbReference>
<feature type="region of interest" description="Disordered" evidence="8">
    <location>
        <begin position="604"/>
        <end position="653"/>
    </location>
</feature>
<evidence type="ECO:0000256" key="5">
    <source>
        <dbReference type="ARBA" id="ARBA00023125"/>
    </source>
</evidence>
<dbReference type="InterPro" id="IPR001660">
    <property type="entry name" value="SAM"/>
</dbReference>
<dbReference type="GeneTree" id="ENSGT00940000162952"/>
<dbReference type="InterPro" id="IPR050548">
    <property type="entry name" value="PcG_chromatin_remod_factors"/>
</dbReference>
<evidence type="ECO:0008006" key="13">
    <source>
        <dbReference type="Google" id="ProtNLM"/>
    </source>
</evidence>
<accession>A0A3P8PHQ7</accession>
<evidence type="ECO:0000256" key="7">
    <source>
        <dbReference type="PROSITE-ProRule" id="PRU00367"/>
    </source>
</evidence>
<reference evidence="11" key="3">
    <citation type="submission" date="2025-08" db="UniProtKB">
        <authorList>
            <consortium name="Ensembl"/>
        </authorList>
    </citation>
    <scope>IDENTIFICATION</scope>
</reference>
<dbReference type="Proteomes" id="UP000265100">
    <property type="component" value="Chromosome 18"/>
</dbReference>
<keyword evidence="2" id="KW-0479">Metal-binding</keyword>
<dbReference type="PANTHER" id="PTHR12247:SF88">
    <property type="entry name" value="POLYHOMEOTIC-LIKE PROTEIN 3"/>
    <property type="match status" value="1"/>
</dbReference>
<feature type="compositionally biased region" description="Low complexity" evidence="8">
    <location>
        <begin position="13"/>
        <end position="44"/>
    </location>
</feature>
<dbReference type="GO" id="GO:0008270">
    <property type="term" value="F:zinc ion binding"/>
    <property type="evidence" value="ECO:0007669"/>
    <property type="project" value="UniProtKB-KW"/>
</dbReference>
<feature type="compositionally biased region" description="Low complexity" evidence="8">
    <location>
        <begin position="370"/>
        <end position="381"/>
    </location>
</feature>
<dbReference type="AlphaFoldDB" id="A0A3P8PHQ7"/>
<reference evidence="11" key="4">
    <citation type="submission" date="2025-09" db="UniProtKB">
        <authorList>
            <consortium name="Ensembl"/>
        </authorList>
    </citation>
    <scope>IDENTIFICATION</scope>
</reference>
<dbReference type="Gene3D" id="3.30.60.160">
    <property type="match status" value="1"/>
</dbReference>
<keyword evidence="3 7" id="KW-0863">Zinc-finger</keyword>
<dbReference type="CDD" id="cd09577">
    <property type="entry name" value="SAM_Ph1_2_3"/>
    <property type="match status" value="1"/>
</dbReference>
<reference evidence="11 12" key="1">
    <citation type="submission" date="2018-05" db="EMBL/GenBank/DDBJ databases">
        <authorList>
            <person name="Datahose"/>
        </authorList>
    </citation>
    <scope>NUCLEOTIDE SEQUENCE</scope>
</reference>
<evidence type="ECO:0000256" key="2">
    <source>
        <dbReference type="ARBA" id="ARBA00022723"/>
    </source>
</evidence>
<feature type="compositionally biased region" description="Low complexity" evidence="8">
    <location>
        <begin position="333"/>
        <end position="362"/>
    </location>
</feature>
<feature type="compositionally biased region" description="Pro residues" evidence="8">
    <location>
        <begin position="382"/>
        <end position="400"/>
    </location>
</feature>
<dbReference type="SUPFAM" id="SSF47769">
    <property type="entry name" value="SAM/Pointed domain"/>
    <property type="match status" value="1"/>
</dbReference>
<feature type="region of interest" description="Disordered" evidence="8">
    <location>
        <begin position="460"/>
        <end position="574"/>
    </location>
</feature>
<evidence type="ECO:0000256" key="3">
    <source>
        <dbReference type="ARBA" id="ARBA00022771"/>
    </source>
</evidence>
<keyword evidence="4" id="KW-0862">Zinc</keyword>
<dbReference type="OrthoDB" id="2390104at2759"/>
<feature type="domain" description="SAM" evidence="9">
    <location>
        <begin position="806"/>
        <end position="870"/>
    </location>
</feature>
<dbReference type="STRING" id="8154.ENSACLP00000016591"/>
<feature type="region of interest" description="Disordered" evidence="8">
    <location>
        <begin position="1"/>
        <end position="44"/>
    </location>
</feature>
<dbReference type="SMART" id="SM00454">
    <property type="entry name" value="SAM"/>
    <property type="match status" value="1"/>
</dbReference>
<feature type="compositionally biased region" description="Acidic residues" evidence="8">
    <location>
        <begin position="751"/>
        <end position="763"/>
    </location>
</feature>
<evidence type="ECO:0000259" key="10">
    <source>
        <dbReference type="PROSITE" id="PS51024"/>
    </source>
</evidence>
<dbReference type="GO" id="GO:0003682">
    <property type="term" value="F:chromatin binding"/>
    <property type="evidence" value="ECO:0007669"/>
    <property type="project" value="TreeGrafter"/>
</dbReference>
<feature type="domain" description="FCS-type" evidence="10">
    <location>
        <begin position="653"/>
        <end position="687"/>
    </location>
</feature>
<feature type="region of interest" description="Disordered" evidence="8">
    <location>
        <begin position="734"/>
        <end position="785"/>
    </location>
</feature>
<dbReference type="InterPro" id="IPR038603">
    <property type="entry name" value="Znf_FCS_sf"/>
</dbReference>
<feature type="compositionally biased region" description="Basic and acidic residues" evidence="8">
    <location>
        <begin position="773"/>
        <end position="785"/>
    </location>
</feature>
<organism evidence="11 12">
    <name type="scientific">Astatotilapia calliptera</name>
    <name type="common">Eastern happy</name>
    <name type="synonym">Chromis callipterus</name>
    <dbReference type="NCBI Taxonomy" id="8154"/>
    <lineage>
        <taxon>Eukaryota</taxon>
        <taxon>Metazoa</taxon>
        <taxon>Chordata</taxon>
        <taxon>Craniata</taxon>
        <taxon>Vertebrata</taxon>
        <taxon>Euteleostomi</taxon>
        <taxon>Actinopterygii</taxon>
        <taxon>Neopterygii</taxon>
        <taxon>Teleostei</taxon>
        <taxon>Neoteleostei</taxon>
        <taxon>Acanthomorphata</taxon>
        <taxon>Ovalentaria</taxon>
        <taxon>Cichlomorphae</taxon>
        <taxon>Cichliformes</taxon>
        <taxon>Cichlidae</taxon>
        <taxon>African cichlids</taxon>
        <taxon>Pseudocrenilabrinae</taxon>
        <taxon>Haplochromini</taxon>
        <taxon>Astatotilapia</taxon>
    </lineage>
</organism>
<dbReference type="GO" id="GO:0045892">
    <property type="term" value="P:negative regulation of DNA-templated transcription"/>
    <property type="evidence" value="ECO:0007669"/>
    <property type="project" value="TreeGrafter"/>
</dbReference>
<dbReference type="Gene3D" id="1.10.150.50">
    <property type="entry name" value="Transcription Factor, Ets-1"/>
    <property type="match status" value="1"/>
</dbReference>
<feature type="compositionally biased region" description="Pro residues" evidence="8">
    <location>
        <begin position="537"/>
        <end position="551"/>
    </location>
</feature>
<evidence type="ECO:0000313" key="11">
    <source>
        <dbReference type="Ensembl" id="ENSACLP00000016591.2"/>
    </source>
</evidence>
<dbReference type="GO" id="GO:0003677">
    <property type="term" value="F:DNA binding"/>
    <property type="evidence" value="ECO:0007669"/>
    <property type="project" value="UniProtKB-KW"/>
</dbReference>
<evidence type="ECO:0000256" key="6">
    <source>
        <dbReference type="ARBA" id="ARBA00023242"/>
    </source>
</evidence>
<evidence type="ECO:0000256" key="8">
    <source>
        <dbReference type="SAM" id="MobiDB-lite"/>
    </source>
</evidence>
<dbReference type="GO" id="GO:0042393">
    <property type="term" value="F:histone binding"/>
    <property type="evidence" value="ECO:0007669"/>
    <property type="project" value="TreeGrafter"/>
</dbReference>
<feature type="compositionally biased region" description="Low complexity" evidence="8">
    <location>
        <begin position="525"/>
        <end position="536"/>
    </location>
</feature>
<dbReference type="InterPro" id="IPR013761">
    <property type="entry name" value="SAM/pointed_sf"/>
</dbReference>
<keyword evidence="6" id="KW-0539">Nucleus</keyword>
<evidence type="ECO:0000313" key="12">
    <source>
        <dbReference type="Proteomes" id="UP000265100"/>
    </source>
</evidence>
<dbReference type="Ensembl" id="ENSACLT00000016984.2">
    <property type="protein sequence ID" value="ENSACLP00000016591.2"/>
    <property type="gene ID" value="ENSACLG00000011310.2"/>
</dbReference>
<evidence type="ECO:0000256" key="4">
    <source>
        <dbReference type="ARBA" id="ARBA00022833"/>
    </source>
</evidence>
<feature type="region of interest" description="Disordered" evidence="8">
    <location>
        <begin position="322"/>
        <end position="403"/>
    </location>
</feature>
<evidence type="ECO:0000256" key="1">
    <source>
        <dbReference type="ARBA" id="ARBA00004123"/>
    </source>
</evidence>
<reference evidence="12" key="2">
    <citation type="submission" date="2023-03" db="EMBL/GenBank/DDBJ databases">
        <authorList>
            <consortium name="Wellcome Sanger Institute Data Sharing"/>
        </authorList>
    </citation>
    <scope>NUCLEOTIDE SEQUENCE [LARGE SCALE GENOMIC DNA]</scope>
</reference>